<comment type="caution">
    <text evidence="1">The sequence shown here is derived from an EMBL/GenBank/DDBJ whole genome shotgun (WGS) entry which is preliminary data.</text>
</comment>
<dbReference type="AlphaFoldDB" id="A0A0G0M798"/>
<dbReference type="STRING" id="1618574.UT24_C0018G0011"/>
<sequence length="340" mass="40859">MSTKMSQQIFTKQCKNCGSKFQTNSARKIYCKKDCRLLSFNEKRKKARMDQPNNFNKKCPKCLKEFITNSPQQILCNPRCNKEISIKRFCLNCGQDISKMHLLSKYCSKKCKDQYLYSLIKDDIHIELYQKICKNCQKKFNPNSSFQIYCNKKCSNQYRFKTNQGICEICSNNKFVCLNQRYYITICETCRQWVDYGMGPEEIIKIRKHNRKPQNIIFENIYKFAISEISKIYLLSNKIFSSWKFSKHLRYDYYLPNYNILVEINEPCHYNFEDYNIVMMRKGNIKNFLKYQSDFNKKIQMAKENNIPLHIIDIRYKLSKKDLTNIIYQSMINFLKDVDH</sequence>
<gene>
    <name evidence="1" type="ORF">UT24_C0018G0011</name>
</gene>
<name>A0A0G0M798_9BACT</name>
<dbReference type="EMBL" id="LBWB01000018">
    <property type="protein sequence ID" value="KKR00029.1"/>
    <property type="molecule type" value="Genomic_DNA"/>
</dbReference>
<reference evidence="1 2" key="1">
    <citation type="journal article" date="2015" name="Nature">
        <title>rRNA introns, odd ribosomes, and small enigmatic genomes across a large radiation of phyla.</title>
        <authorList>
            <person name="Brown C.T."/>
            <person name="Hug L.A."/>
            <person name="Thomas B.C."/>
            <person name="Sharon I."/>
            <person name="Castelle C.J."/>
            <person name="Singh A."/>
            <person name="Wilkins M.J."/>
            <person name="Williams K.H."/>
            <person name="Banfield J.F."/>
        </authorList>
    </citation>
    <scope>NUCLEOTIDE SEQUENCE [LARGE SCALE GENOMIC DNA]</scope>
</reference>
<dbReference type="Proteomes" id="UP000033881">
    <property type="component" value="Unassembled WGS sequence"/>
</dbReference>
<evidence type="ECO:0000313" key="2">
    <source>
        <dbReference type="Proteomes" id="UP000033881"/>
    </source>
</evidence>
<proteinExistence type="predicted"/>
<accession>A0A0G0M798</accession>
<organism evidence="1 2">
    <name type="scientific">Candidatus Woesebacteria bacterium GW2011_GWB1_39_12</name>
    <dbReference type="NCBI Taxonomy" id="1618574"/>
    <lineage>
        <taxon>Bacteria</taxon>
        <taxon>Candidatus Woeseibacteriota</taxon>
    </lineage>
</organism>
<evidence type="ECO:0000313" key="1">
    <source>
        <dbReference type="EMBL" id="KKR00029.1"/>
    </source>
</evidence>
<protein>
    <submittedName>
        <fullName evidence="1">Uncharacterized protein</fullName>
    </submittedName>
</protein>